<dbReference type="NCBIfam" id="TIGR00149">
    <property type="entry name" value="TIGR00149_YjbQ"/>
    <property type="match status" value="1"/>
</dbReference>
<sequence length="145" mass="15936">MTPTGKWHSIPINTKPAEGFANPVYYVDLTTQLQEVAKGEHGDGLLNVFLPHTTCTLIFNSGVDGTTLQDIRLFVESQVPIDRPFVHLHDGPQDAAAHIRCVFGVQSLQLPIIDGELGIGHSQGVYLLEMDGPRDRTVQFAVQTF</sequence>
<protein>
    <recommendedName>
        <fullName evidence="4">Secondary thiamine-phosphate synthase enzyme</fullName>
    </recommendedName>
</protein>
<gene>
    <name evidence="2" type="ORF">B5766_08180</name>
</gene>
<dbReference type="PIRSF" id="PIRSF004681">
    <property type="entry name" value="UCP004681"/>
    <property type="match status" value="1"/>
</dbReference>
<dbReference type="Proteomes" id="UP000219994">
    <property type="component" value="Unassembled WGS sequence"/>
</dbReference>
<name>A0A2A6FQT4_9MICO</name>
<dbReference type="PANTHER" id="PTHR30615">
    <property type="entry name" value="UNCHARACTERIZED PROTEIN YJBQ-RELATED"/>
    <property type="match status" value="1"/>
</dbReference>
<accession>A0A2A6FQT4</accession>
<organism evidence="2 3">
    <name type="scientific">Candidatus Lumbricidiphila eiseniae</name>
    <dbReference type="NCBI Taxonomy" id="1969409"/>
    <lineage>
        <taxon>Bacteria</taxon>
        <taxon>Bacillati</taxon>
        <taxon>Actinomycetota</taxon>
        <taxon>Actinomycetes</taxon>
        <taxon>Micrococcales</taxon>
        <taxon>Microbacteriaceae</taxon>
        <taxon>Candidatus Lumbricidiphila</taxon>
    </lineage>
</organism>
<dbReference type="EMBL" id="NAEP01000041">
    <property type="protein sequence ID" value="PDQ35089.1"/>
    <property type="molecule type" value="Genomic_DNA"/>
</dbReference>
<reference evidence="3" key="1">
    <citation type="submission" date="2017-03" db="EMBL/GenBank/DDBJ databases">
        <authorList>
            <person name="Lund M.B."/>
        </authorList>
    </citation>
    <scope>NUCLEOTIDE SEQUENCE [LARGE SCALE GENOMIC DNA]</scope>
</reference>
<evidence type="ECO:0000256" key="1">
    <source>
        <dbReference type="ARBA" id="ARBA00005534"/>
    </source>
</evidence>
<evidence type="ECO:0000313" key="3">
    <source>
        <dbReference type="Proteomes" id="UP000219994"/>
    </source>
</evidence>
<dbReference type="InterPro" id="IPR001602">
    <property type="entry name" value="UPF0047_YjbQ-like"/>
</dbReference>
<dbReference type="InterPro" id="IPR035917">
    <property type="entry name" value="YjbQ-like_sf"/>
</dbReference>
<dbReference type="Gene3D" id="2.60.120.460">
    <property type="entry name" value="YjbQ-like"/>
    <property type="match status" value="1"/>
</dbReference>
<comment type="similarity">
    <text evidence="1">Belongs to the UPF0047 family.</text>
</comment>
<dbReference type="PANTHER" id="PTHR30615:SF8">
    <property type="entry name" value="UPF0047 PROTEIN C4A8.02C"/>
    <property type="match status" value="1"/>
</dbReference>
<proteinExistence type="inferred from homology"/>
<comment type="caution">
    <text evidence="2">The sequence shown here is derived from an EMBL/GenBank/DDBJ whole genome shotgun (WGS) entry which is preliminary data.</text>
</comment>
<dbReference type="AlphaFoldDB" id="A0A2A6FQT4"/>
<dbReference type="SUPFAM" id="SSF111038">
    <property type="entry name" value="YjbQ-like"/>
    <property type="match status" value="1"/>
</dbReference>
<evidence type="ECO:0008006" key="4">
    <source>
        <dbReference type="Google" id="ProtNLM"/>
    </source>
</evidence>
<dbReference type="Pfam" id="PF01894">
    <property type="entry name" value="YjbQ"/>
    <property type="match status" value="1"/>
</dbReference>
<evidence type="ECO:0000313" key="2">
    <source>
        <dbReference type="EMBL" id="PDQ35089.1"/>
    </source>
</evidence>